<evidence type="ECO:0000313" key="2">
    <source>
        <dbReference type="EMBL" id="GLD47561.1"/>
    </source>
</evidence>
<protein>
    <submittedName>
        <fullName evidence="2">E3 ubiquitin-protein ligase TRIM39-like protein</fullName>
    </submittedName>
</protein>
<reference evidence="2" key="1">
    <citation type="submission" date="2022-08" db="EMBL/GenBank/DDBJ databases">
        <title>Genome sequencing of akame (Lates japonicus).</title>
        <authorList>
            <person name="Hashiguchi Y."/>
            <person name="Takahashi H."/>
        </authorList>
    </citation>
    <scope>NUCLEOTIDE SEQUENCE</scope>
    <source>
        <strain evidence="2">Kochi</strain>
    </source>
</reference>
<proteinExistence type="predicted"/>
<evidence type="ECO:0000256" key="1">
    <source>
        <dbReference type="SAM" id="MobiDB-lite"/>
    </source>
</evidence>
<accession>A0AAD3M5M0</accession>
<name>A0AAD3M5M0_LATJO</name>
<dbReference type="EMBL" id="BRZM01000004">
    <property type="protein sequence ID" value="GLD47561.1"/>
    <property type="molecule type" value="Genomic_DNA"/>
</dbReference>
<gene>
    <name evidence="2" type="ORF">AKAME5_000170100</name>
</gene>
<feature type="non-terminal residue" evidence="2">
    <location>
        <position position="63"/>
    </location>
</feature>
<feature type="compositionally biased region" description="Polar residues" evidence="1">
    <location>
        <begin position="1"/>
        <end position="11"/>
    </location>
</feature>
<comment type="caution">
    <text evidence="2">The sequence shown here is derived from an EMBL/GenBank/DDBJ whole genome shotgun (WGS) entry which is preliminary data.</text>
</comment>
<organism evidence="2 3">
    <name type="scientific">Lates japonicus</name>
    <name type="common">Japanese lates</name>
    <dbReference type="NCBI Taxonomy" id="270547"/>
    <lineage>
        <taxon>Eukaryota</taxon>
        <taxon>Metazoa</taxon>
        <taxon>Chordata</taxon>
        <taxon>Craniata</taxon>
        <taxon>Vertebrata</taxon>
        <taxon>Euteleostomi</taxon>
        <taxon>Actinopterygii</taxon>
        <taxon>Neopterygii</taxon>
        <taxon>Teleostei</taxon>
        <taxon>Neoteleostei</taxon>
        <taxon>Acanthomorphata</taxon>
        <taxon>Carangaria</taxon>
        <taxon>Carangaria incertae sedis</taxon>
        <taxon>Centropomidae</taxon>
        <taxon>Lates</taxon>
    </lineage>
</organism>
<dbReference type="Proteomes" id="UP001279410">
    <property type="component" value="Unassembled WGS sequence"/>
</dbReference>
<feature type="region of interest" description="Disordered" evidence="1">
    <location>
        <begin position="1"/>
        <end position="22"/>
    </location>
</feature>
<keyword evidence="3" id="KW-1185">Reference proteome</keyword>
<evidence type="ECO:0000313" key="3">
    <source>
        <dbReference type="Proteomes" id="UP001279410"/>
    </source>
</evidence>
<dbReference type="AlphaFoldDB" id="A0AAD3M5M0"/>
<sequence>MAQISMTTPFQPLNRRRQDDQRLAQGWRSGIRGWLPLSESSYRREKRKTTTLLLQPADSPHTE</sequence>